<dbReference type="HOGENOM" id="CLU_1069624_0_0_1"/>
<comment type="caution">
    <text evidence="2">The sequence shown here is derived from an EMBL/GenBank/DDBJ whole genome shotgun (WGS) entry which is preliminary data.</text>
</comment>
<feature type="region of interest" description="Disordered" evidence="1">
    <location>
        <begin position="1"/>
        <end position="45"/>
    </location>
</feature>
<reference evidence="3" key="1">
    <citation type="journal article" date="2014" name="Genome Announc.">
        <title>Draft genome sequence of Colletotrichum sublineola, a destructive pathogen of cultivated sorghum.</title>
        <authorList>
            <person name="Baroncelli R."/>
            <person name="Sanz-Martin J.M."/>
            <person name="Rech G.E."/>
            <person name="Sukno S.A."/>
            <person name="Thon M.R."/>
        </authorList>
    </citation>
    <scope>NUCLEOTIDE SEQUENCE [LARGE SCALE GENOMIC DNA]</scope>
    <source>
        <strain evidence="3">TX430BB</strain>
    </source>
</reference>
<dbReference type="Proteomes" id="UP000027238">
    <property type="component" value="Unassembled WGS sequence"/>
</dbReference>
<organism evidence="2 3">
    <name type="scientific">Colletotrichum sublineola</name>
    <name type="common">Sorghum anthracnose fungus</name>
    <dbReference type="NCBI Taxonomy" id="1173701"/>
    <lineage>
        <taxon>Eukaryota</taxon>
        <taxon>Fungi</taxon>
        <taxon>Dikarya</taxon>
        <taxon>Ascomycota</taxon>
        <taxon>Pezizomycotina</taxon>
        <taxon>Sordariomycetes</taxon>
        <taxon>Hypocreomycetidae</taxon>
        <taxon>Glomerellales</taxon>
        <taxon>Glomerellaceae</taxon>
        <taxon>Colletotrichum</taxon>
        <taxon>Colletotrichum graminicola species complex</taxon>
    </lineage>
</organism>
<dbReference type="AlphaFoldDB" id="A0A066XFP7"/>
<evidence type="ECO:0000256" key="1">
    <source>
        <dbReference type="SAM" id="MobiDB-lite"/>
    </source>
</evidence>
<evidence type="ECO:0000313" key="3">
    <source>
        <dbReference type="Proteomes" id="UP000027238"/>
    </source>
</evidence>
<feature type="region of interest" description="Disordered" evidence="1">
    <location>
        <begin position="144"/>
        <end position="166"/>
    </location>
</feature>
<sequence>MVADQAQHLVESNSERPDNLTIRQTLNSTRQSHPRRESHQGGPIPRRIQVELEKPVTCLASHESIAAGTARIAIPRAVPRPGLVRGIPPPPAIGVHGDEVQRAVDGAPHRRDVDVERELVPHEREGLIPLRPLLQQKDPRVERRARGMRRRHPLRQSPAVDDNAKGLPEARGVRTLDHAARGAGVVRAAEFAVPAVARVAVKEAVGAVDPAPPRVDDDLAVDRLAGGGPGGVVAASLPGETGVDLAYQAAGFLRLASKRQ</sequence>
<gene>
    <name evidence="2" type="ORF">CSUB01_06723</name>
</gene>
<evidence type="ECO:0000313" key="2">
    <source>
        <dbReference type="EMBL" id="KDN67727.1"/>
    </source>
</evidence>
<proteinExistence type="predicted"/>
<protein>
    <submittedName>
        <fullName evidence="2">Uncharacterized protein</fullName>
    </submittedName>
</protein>
<keyword evidence="3" id="KW-1185">Reference proteome</keyword>
<dbReference type="EMBL" id="JMSE01000782">
    <property type="protein sequence ID" value="KDN67727.1"/>
    <property type="molecule type" value="Genomic_DNA"/>
</dbReference>
<accession>A0A066XFP7</accession>
<name>A0A066XFP7_COLSU</name>
<feature type="compositionally biased region" description="Polar residues" evidence="1">
    <location>
        <begin position="21"/>
        <end position="31"/>
    </location>
</feature>